<accession>A0A089M5Y1</accession>
<protein>
    <submittedName>
        <fullName evidence="1">Uncharacterized protein</fullName>
    </submittedName>
</protein>
<dbReference type="HOGENOM" id="CLU_2344017_0_0_9"/>
<sequence length="97" mass="10846">MKQIHSLAPQGIEPSQIHWISFEFVLVAVKHQIRTLPCKQLLIPYAGNQLSLKELNRLAMKRFPSAAKMVAITLLMQRSTGSLTSVLILNNIIIVAI</sequence>
<name>A0A089M5Y1_9BACL</name>
<dbReference type="EMBL" id="CP009287">
    <property type="protein sequence ID" value="AIQ67770.1"/>
    <property type="molecule type" value="Genomic_DNA"/>
</dbReference>
<dbReference type="Proteomes" id="UP000029500">
    <property type="component" value="Chromosome"/>
</dbReference>
<dbReference type="STRING" id="189425.PGRAT_09095"/>
<keyword evidence="2" id="KW-1185">Reference proteome</keyword>
<dbReference type="AlphaFoldDB" id="A0A089M5Y1"/>
<dbReference type="KEGG" id="pgm:PGRAT_09095"/>
<evidence type="ECO:0000313" key="2">
    <source>
        <dbReference type="Proteomes" id="UP000029500"/>
    </source>
</evidence>
<proteinExistence type="predicted"/>
<organism evidence="1 2">
    <name type="scientific">Paenibacillus graminis</name>
    <dbReference type="NCBI Taxonomy" id="189425"/>
    <lineage>
        <taxon>Bacteria</taxon>
        <taxon>Bacillati</taxon>
        <taxon>Bacillota</taxon>
        <taxon>Bacilli</taxon>
        <taxon>Bacillales</taxon>
        <taxon>Paenibacillaceae</taxon>
        <taxon>Paenibacillus</taxon>
    </lineage>
</organism>
<gene>
    <name evidence="1" type="ORF">PGRAT_09095</name>
</gene>
<reference evidence="1 2" key="1">
    <citation type="submission" date="2014-08" db="EMBL/GenBank/DDBJ databases">
        <title>Comparative genomics of the Paenibacillus odorifer group.</title>
        <authorList>
            <person name="den Bakker H.C."/>
            <person name="Tsai Y.-C."/>
            <person name="Martin N."/>
            <person name="Korlach J."/>
            <person name="Wiedmann M."/>
        </authorList>
    </citation>
    <scope>NUCLEOTIDE SEQUENCE [LARGE SCALE GENOMIC DNA]</scope>
    <source>
        <strain evidence="1 2">DSM 15220</strain>
    </source>
</reference>
<evidence type="ECO:0000313" key="1">
    <source>
        <dbReference type="EMBL" id="AIQ67770.1"/>
    </source>
</evidence>